<feature type="transmembrane region" description="Helical" evidence="7">
    <location>
        <begin position="31"/>
        <end position="49"/>
    </location>
</feature>
<accession>A0ABR0IGF8</accession>
<dbReference type="Pfam" id="PF01266">
    <property type="entry name" value="DAO"/>
    <property type="match status" value="1"/>
</dbReference>
<evidence type="ECO:0000313" key="9">
    <source>
        <dbReference type="EMBL" id="KAK4679379.1"/>
    </source>
</evidence>
<proteinExistence type="inferred from homology"/>
<dbReference type="GeneID" id="87964928"/>
<dbReference type="PANTHER" id="PTHR11530:SF25">
    <property type="entry name" value="FAD DEPENDENT OXIDOREDUCTASE DOMAIN-CONTAINING PROTEIN"/>
    <property type="match status" value="1"/>
</dbReference>
<feature type="domain" description="FAD dependent oxidoreductase" evidence="8">
    <location>
        <begin position="32"/>
        <end position="157"/>
    </location>
</feature>
<keyword evidence="7" id="KW-0472">Membrane</keyword>
<protein>
    <recommendedName>
        <fullName evidence="8">FAD dependent oxidoreductase domain-containing protein</fullName>
    </recommendedName>
</protein>
<evidence type="ECO:0000259" key="8">
    <source>
        <dbReference type="Pfam" id="PF01266"/>
    </source>
</evidence>
<gene>
    <name evidence="9" type="ORF">QC764_203620</name>
</gene>
<dbReference type="Proteomes" id="UP001323617">
    <property type="component" value="Unassembled WGS sequence"/>
</dbReference>
<dbReference type="InterPro" id="IPR023209">
    <property type="entry name" value="DAO"/>
</dbReference>
<sequence>MKLIDYADSIIGATNRLAQEFTENNNNNNKMVLIIGGGVSGLMTVWILLDRGYRVSVAAKEWYGEDTNKDGSMCSKTAGALWEYSPSGRRLSENWAPAVAFPEPAQVRLWAMHSFLFYEHLAKKSQLEEFGARMIALYQSSHYSHKDNRQGADSQTQENAREHHRKSQAIARLDTGYGDFRGKFKAGYRSLPLEYWDTFEFREWEDALSATNYLGSVRLKWGYRHEAGAIDTHTAMEFLMKTVRFKEAISATREIKGDSSSTGRKTHA</sequence>
<keyword evidence="3" id="KW-0285">Flavoprotein</keyword>
<dbReference type="EMBL" id="JAFFHC010000002">
    <property type="protein sequence ID" value="KAK4679379.1"/>
    <property type="molecule type" value="Genomic_DNA"/>
</dbReference>
<dbReference type="InterPro" id="IPR006076">
    <property type="entry name" value="FAD-dep_OxRdtase"/>
</dbReference>
<name>A0ABR0IGF8_9PEZI</name>
<reference evidence="9 10" key="1">
    <citation type="journal article" date="2023" name="bioRxiv">
        <title>High-quality genome assemblies of four members of thePodospora anserinaspecies complex.</title>
        <authorList>
            <person name="Ament-Velasquez S.L."/>
            <person name="Vogan A.A."/>
            <person name="Wallerman O."/>
            <person name="Hartmann F."/>
            <person name="Gautier V."/>
            <person name="Silar P."/>
            <person name="Giraud T."/>
            <person name="Johannesson H."/>
        </authorList>
    </citation>
    <scope>NUCLEOTIDE SEQUENCE [LARGE SCALE GENOMIC DNA]</scope>
    <source>
        <strain evidence="9 10">CBS 124.78</strain>
    </source>
</reference>
<evidence type="ECO:0000256" key="7">
    <source>
        <dbReference type="SAM" id="Phobius"/>
    </source>
</evidence>
<comment type="caution">
    <text evidence="9">The sequence shown here is derived from an EMBL/GenBank/DDBJ whole genome shotgun (WGS) entry which is preliminary data.</text>
</comment>
<evidence type="ECO:0000256" key="3">
    <source>
        <dbReference type="ARBA" id="ARBA00022630"/>
    </source>
</evidence>
<evidence type="ECO:0000256" key="1">
    <source>
        <dbReference type="ARBA" id="ARBA00001974"/>
    </source>
</evidence>
<organism evidence="9 10">
    <name type="scientific">Podospora pseudoanserina</name>
    <dbReference type="NCBI Taxonomy" id="2609844"/>
    <lineage>
        <taxon>Eukaryota</taxon>
        <taxon>Fungi</taxon>
        <taxon>Dikarya</taxon>
        <taxon>Ascomycota</taxon>
        <taxon>Pezizomycotina</taxon>
        <taxon>Sordariomycetes</taxon>
        <taxon>Sordariomycetidae</taxon>
        <taxon>Sordariales</taxon>
        <taxon>Podosporaceae</taxon>
        <taxon>Podospora</taxon>
    </lineage>
</organism>
<keyword evidence="7" id="KW-0812">Transmembrane</keyword>
<dbReference type="Gene3D" id="3.40.50.720">
    <property type="entry name" value="NAD(P)-binding Rossmann-like Domain"/>
    <property type="match status" value="1"/>
</dbReference>
<keyword evidence="10" id="KW-1185">Reference proteome</keyword>
<evidence type="ECO:0000256" key="4">
    <source>
        <dbReference type="ARBA" id="ARBA00022827"/>
    </source>
</evidence>
<evidence type="ECO:0000256" key="2">
    <source>
        <dbReference type="ARBA" id="ARBA00006730"/>
    </source>
</evidence>
<evidence type="ECO:0000256" key="5">
    <source>
        <dbReference type="ARBA" id="ARBA00023002"/>
    </source>
</evidence>
<comment type="cofactor">
    <cofactor evidence="1">
        <name>FAD</name>
        <dbReference type="ChEBI" id="CHEBI:57692"/>
    </cofactor>
</comment>
<dbReference type="PANTHER" id="PTHR11530">
    <property type="entry name" value="D-AMINO ACID OXIDASE"/>
    <property type="match status" value="1"/>
</dbReference>
<evidence type="ECO:0000313" key="10">
    <source>
        <dbReference type="Proteomes" id="UP001323617"/>
    </source>
</evidence>
<feature type="region of interest" description="Disordered" evidence="6">
    <location>
        <begin position="145"/>
        <end position="168"/>
    </location>
</feature>
<keyword evidence="4" id="KW-0274">FAD</keyword>
<dbReference type="SUPFAM" id="SSF51971">
    <property type="entry name" value="Nucleotide-binding domain"/>
    <property type="match status" value="1"/>
</dbReference>
<comment type="similarity">
    <text evidence="2">Belongs to the DAMOX/DASOX family.</text>
</comment>
<dbReference type="RefSeq" id="XP_062802849.1">
    <property type="nucleotide sequence ID" value="XM_062944063.1"/>
</dbReference>
<evidence type="ECO:0000256" key="6">
    <source>
        <dbReference type="SAM" id="MobiDB-lite"/>
    </source>
</evidence>
<keyword evidence="5" id="KW-0560">Oxidoreductase</keyword>
<keyword evidence="7" id="KW-1133">Transmembrane helix</keyword>